<comment type="pathway">
    <text evidence="2 13">Carbohydrate degradation; glycolysis; pyruvate from D-glyceraldehyde 3-phosphate: step 2/5.</text>
</comment>
<feature type="binding site" evidence="13">
    <location>
        <position position="116"/>
    </location>
    <ligand>
        <name>substrate</name>
    </ligand>
</feature>
<feature type="binding site" evidence="13 15">
    <location>
        <position position="321"/>
    </location>
    <ligand>
        <name>ATP</name>
        <dbReference type="ChEBI" id="CHEBI:30616"/>
    </ligand>
</feature>
<dbReference type="EMBL" id="LSFI01000041">
    <property type="protein sequence ID" value="OAG27119.1"/>
    <property type="molecule type" value="Genomic_DNA"/>
</dbReference>
<dbReference type="AlphaFoldDB" id="A0A177E7X1"/>
<dbReference type="EC" id="2.7.2.3" evidence="5 13"/>
<feature type="binding site" evidence="13 15">
    <location>
        <position position="200"/>
    </location>
    <ligand>
        <name>ATP</name>
        <dbReference type="ChEBI" id="CHEBI:30616"/>
    </ligand>
</feature>
<evidence type="ECO:0000256" key="11">
    <source>
        <dbReference type="ARBA" id="ARBA00022840"/>
    </source>
</evidence>
<dbReference type="InterPro" id="IPR036043">
    <property type="entry name" value="Phosphoglycerate_kinase_sf"/>
</dbReference>
<keyword evidence="8 13" id="KW-0808">Transferase</keyword>
<evidence type="ECO:0000256" key="9">
    <source>
        <dbReference type="ARBA" id="ARBA00022741"/>
    </source>
</evidence>
<evidence type="ECO:0000256" key="8">
    <source>
        <dbReference type="ARBA" id="ARBA00022679"/>
    </source>
</evidence>
<comment type="subunit">
    <text evidence="4 13">Monomer.</text>
</comment>
<evidence type="ECO:0000313" key="18">
    <source>
        <dbReference type="Proteomes" id="UP000076964"/>
    </source>
</evidence>
<feature type="binding site" evidence="13">
    <location>
        <position position="149"/>
    </location>
    <ligand>
        <name>substrate</name>
    </ligand>
</feature>
<feature type="binding site" evidence="13 15">
    <location>
        <begin position="347"/>
        <end position="350"/>
    </location>
    <ligand>
        <name>ATP</name>
        <dbReference type="ChEBI" id="CHEBI:30616"/>
    </ligand>
</feature>
<dbReference type="PROSITE" id="PS00111">
    <property type="entry name" value="PGLYCERATE_KINASE"/>
    <property type="match status" value="1"/>
</dbReference>
<evidence type="ECO:0000256" key="15">
    <source>
        <dbReference type="PIRSR" id="PIRSR000724-2"/>
    </source>
</evidence>
<dbReference type="InterPro" id="IPR015824">
    <property type="entry name" value="Phosphoglycerate_kinase_N"/>
</dbReference>
<keyword evidence="11 13" id="KW-0067">ATP-binding</keyword>
<dbReference type="FunFam" id="3.40.50.1260:FF:000006">
    <property type="entry name" value="Phosphoglycerate kinase"/>
    <property type="match status" value="1"/>
</dbReference>
<evidence type="ECO:0000256" key="13">
    <source>
        <dbReference type="HAMAP-Rule" id="MF_00145"/>
    </source>
</evidence>
<keyword evidence="12 13" id="KW-0324">Glycolysis</keyword>
<dbReference type="GO" id="GO:0043531">
    <property type="term" value="F:ADP binding"/>
    <property type="evidence" value="ECO:0007669"/>
    <property type="project" value="TreeGrafter"/>
</dbReference>
<feature type="binding site" evidence="13 14">
    <location>
        <begin position="19"/>
        <end position="21"/>
    </location>
    <ligand>
        <name>substrate</name>
    </ligand>
</feature>
<dbReference type="PRINTS" id="PR00477">
    <property type="entry name" value="PHGLYCKINASE"/>
</dbReference>
<comment type="similarity">
    <text evidence="3 13 16">Belongs to the phosphoglycerate kinase family.</text>
</comment>
<comment type="caution">
    <text evidence="17">The sequence shown here is derived from an EMBL/GenBank/DDBJ whole genome shotgun (WGS) entry which is preliminary data.</text>
</comment>
<evidence type="ECO:0000256" key="16">
    <source>
        <dbReference type="RuleBase" id="RU000532"/>
    </source>
</evidence>
<feature type="binding site" evidence="13 14">
    <location>
        <begin position="57"/>
        <end position="60"/>
    </location>
    <ligand>
        <name>substrate</name>
    </ligand>
</feature>
<name>A0A177E7X1_9BACT</name>
<dbReference type="SUPFAM" id="SSF53748">
    <property type="entry name" value="Phosphoglycerate kinase"/>
    <property type="match status" value="1"/>
</dbReference>
<dbReference type="OrthoDB" id="9808460at2"/>
<keyword evidence="9 13" id="KW-0547">Nucleotide-binding</keyword>
<gene>
    <name evidence="13 17" type="primary">pgk</name>
    <name evidence="17" type="ORF">TH606_08720</name>
</gene>
<evidence type="ECO:0000256" key="1">
    <source>
        <dbReference type="ARBA" id="ARBA00000642"/>
    </source>
</evidence>
<comment type="catalytic activity">
    <reaction evidence="1 13 16">
        <text>(2R)-3-phosphoglycerate + ATP = (2R)-3-phospho-glyceroyl phosphate + ADP</text>
        <dbReference type="Rhea" id="RHEA:14801"/>
        <dbReference type="ChEBI" id="CHEBI:30616"/>
        <dbReference type="ChEBI" id="CHEBI:57604"/>
        <dbReference type="ChEBI" id="CHEBI:58272"/>
        <dbReference type="ChEBI" id="CHEBI:456216"/>
        <dbReference type="EC" id="2.7.2.3"/>
    </reaction>
</comment>
<evidence type="ECO:0000256" key="14">
    <source>
        <dbReference type="PIRSR" id="PIRSR000724-1"/>
    </source>
</evidence>
<dbReference type="GO" id="GO:0004618">
    <property type="term" value="F:phosphoglycerate kinase activity"/>
    <property type="evidence" value="ECO:0007669"/>
    <property type="project" value="UniProtKB-UniRule"/>
</dbReference>
<dbReference type="GO" id="GO:0006094">
    <property type="term" value="P:gluconeogenesis"/>
    <property type="evidence" value="ECO:0007669"/>
    <property type="project" value="TreeGrafter"/>
</dbReference>
<feature type="binding site" evidence="14">
    <location>
        <position position="116"/>
    </location>
    <ligand>
        <name>(2R)-3-phosphoglycerate</name>
        <dbReference type="ChEBI" id="CHEBI:58272"/>
    </ligand>
</feature>
<comment type="caution">
    <text evidence="13">Lacks conserved residue(s) required for the propagation of feature annotation.</text>
</comment>
<dbReference type="PANTHER" id="PTHR11406:SF23">
    <property type="entry name" value="PHOSPHOGLYCERATE KINASE 1, CHLOROPLASTIC-RELATED"/>
    <property type="match status" value="1"/>
</dbReference>
<evidence type="ECO:0000256" key="5">
    <source>
        <dbReference type="ARBA" id="ARBA00013061"/>
    </source>
</evidence>
<reference evidence="17 18" key="1">
    <citation type="submission" date="2016-02" db="EMBL/GenBank/DDBJ databases">
        <title>Draft genome sequence of Thermodesulfatator sp. S606.</title>
        <authorList>
            <person name="Lai Q."/>
            <person name="Cao J."/>
            <person name="Dupont S."/>
            <person name="Shao Z."/>
            <person name="Jebbar M."/>
            <person name="Alain K."/>
        </authorList>
    </citation>
    <scope>NUCLEOTIDE SEQUENCE [LARGE SCALE GENOMIC DNA]</scope>
    <source>
        <strain evidence="17 18">S606</strain>
    </source>
</reference>
<dbReference type="RefSeq" id="WP_068542986.1">
    <property type="nucleotide sequence ID" value="NZ_LSFI01000041.1"/>
</dbReference>
<dbReference type="FunFam" id="3.40.50.1260:FF:000031">
    <property type="entry name" value="Phosphoglycerate kinase 1"/>
    <property type="match status" value="1"/>
</dbReference>
<protein>
    <recommendedName>
        <fullName evidence="6 13">Phosphoglycerate kinase</fullName>
        <ecNumber evidence="5 13">2.7.2.3</ecNumber>
    </recommendedName>
</protein>
<evidence type="ECO:0000313" key="17">
    <source>
        <dbReference type="EMBL" id="OAG27119.1"/>
    </source>
</evidence>
<dbReference type="UniPathway" id="UPA00109">
    <property type="reaction ID" value="UER00185"/>
</dbReference>
<evidence type="ECO:0000256" key="12">
    <source>
        <dbReference type="ARBA" id="ARBA00023152"/>
    </source>
</evidence>
<feature type="binding site" evidence="14">
    <location>
        <position position="34"/>
    </location>
    <ligand>
        <name>(2R)-3-phosphoglycerate</name>
        <dbReference type="ChEBI" id="CHEBI:58272"/>
    </ligand>
</feature>
<dbReference type="PIRSF" id="PIRSF000724">
    <property type="entry name" value="Pgk"/>
    <property type="match status" value="1"/>
</dbReference>
<dbReference type="Gene3D" id="3.40.50.1260">
    <property type="entry name" value="Phosphoglycerate kinase, N-terminal domain"/>
    <property type="match status" value="2"/>
</dbReference>
<dbReference type="InterPro" id="IPR001576">
    <property type="entry name" value="Phosphoglycerate_kinase"/>
</dbReference>
<keyword evidence="7 13" id="KW-0963">Cytoplasm</keyword>
<sequence length="392" mass="42253">MKTIEQLPISEKRVFIRVDYNVPLENGQIADDTRLRATLSTLKYALSQKAKIILASHLGRPKGKKVPELSLAPVAEKLSELLGQEVKFAPDCIGEEVEKMAFALAPGEVLLLENLRFHPGETQNDPEFAKALAKLAEVYVNDAFAVCHRAHASVVGVPSYVNECGAGFLLAREIEYLSSLLENPQRPFALVIGGAKVSTKVGVLMNLLPRLDKLLIGGAMANTFLVADGQKVGASFYENEYVEEAKKILTAAQEQGVKVYLPVDLIVATDKDAKEGKNVNLFEIPEDKAAFDIGKETRKLFAEALNGVGTIVWNGPLGLFENPAFAKGTIKVARKAAAQNAITMAGGGDTLRALKQAGISRAFSYLSTGGGAFLEFLEGKKLPGIEALEKKS</sequence>
<dbReference type="InterPro" id="IPR015911">
    <property type="entry name" value="Phosphoglycerate_kinase_CS"/>
</dbReference>
<accession>A0A177E7X1</accession>
<evidence type="ECO:0000256" key="2">
    <source>
        <dbReference type="ARBA" id="ARBA00004838"/>
    </source>
</evidence>
<proteinExistence type="inferred from homology"/>
<keyword evidence="10 13" id="KW-0418">Kinase</keyword>
<organism evidence="17 18">
    <name type="scientific">Thermodesulfatator autotrophicus</name>
    <dbReference type="NCBI Taxonomy" id="1795632"/>
    <lineage>
        <taxon>Bacteria</taxon>
        <taxon>Pseudomonadati</taxon>
        <taxon>Thermodesulfobacteriota</taxon>
        <taxon>Thermodesulfobacteria</taxon>
        <taxon>Thermodesulfobacteriales</taxon>
        <taxon>Thermodesulfatatoraceae</taxon>
        <taxon>Thermodesulfatator</taxon>
    </lineage>
</organism>
<evidence type="ECO:0000256" key="6">
    <source>
        <dbReference type="ARBA" id="ARBA00016471"/>
    </source>
</evidence>
<dbReference type="Pfam" id="PF00162">
    <property type="entry name" value="PGK"/>
    <property type="match status" value="1"/>
</dbReference>
<evidence type="ECO:0000256" key="3">
    <source>
        <dbReference type="ARBA" id="ARBA00008982"/>
    </source>
</evidence>
<dbReference type="PANTHER" id="PTHR11406">
    <property type="entry name" value="PHOSPHOGLYCERATE KINASE"/>
    <property type="match status" value="1"/>
</dbReference>
<evidence type="ECO:0000256" key="7">
    <source>
        <dbReference type="ARBA" id="ARBA00022490"/>
    </source>
</evidence>
<dbReference type="Proteomes" id="UP000076964">
    <property type="component" value="Unassembled WGS sequence"/>
</dbReference>
<keyword evidence="18" id="KW-1185">Reference proteome</keyword>
<dbReference type="HAMAP" id="MF_00145">
    <property type="entry name" value="Phosphoglyc_kinase"/>
    <property type="match status" value="1"/>
</dbReference>
<dbReference type="GO" id="GO:0006096">
    <property type="term" value="P:glycolytic process"/>
    <property type="evidence" value="ECO:0007669"/>
    <property type="project" value="UniProtKB-UniRule"/>
</dbReference>
<evidence type="ECO:0000256" key="4">
    <source>
        <dbReference type="ARBA" id="ARBA00011245"/>
    </source>
</evidence>
<evidence type="ECO:0000256" key="10">
    <source>
        <dbReference type="ARBA" id="ARBA00022777"/>
    </source>
</evidence>
<feature type="binding site" evidence="13">
    <location>
        <position position="34"/>
    </location>
    <ligand>
        <name>substrate</name>
    </ligand>
</feature>
<dbReference type="GO" id="GO:0005524">
    <property type="term" value="F:ATP binding"/>
    <property type="evidence" value="ECO:0007669"/>
    <property type="project" value="UniProtKB-KW"/>
</dbReference>
<dbReference type="GO" id="GO:0005829">
    <property type="term" value="C:cytosol"/>
    <property type="evidence" value="ECO:0007669"/>
    <property type="project" value="TreeGrafter"/>
</dbReference>
<feature type="binding site" evidence="14">
    <location>
        <position position="149"/>
    </location>
    <ligand>
        <name>(2R)-3-phosphoglycerate</name>
        <dbReference type="ChEBI" id="CHEBI:58272"/>
    </ligand>
</feature>
<comment type="subcellular location">
    <subcellularLocation>
        <location evidence="13">Cytoplasm</location>
    </subcellularLocation>
</comment>
<dbReference type="STRING" id="1795632.TH606_08720"/>